<evidence type="ECO:0000256" key="6">
    <source>
        <dbReference type="ARBA" id="ARBA00025589"/>
    </source>
</evidence>
<keyword evidence="9" id="KW-1185">Reference proteome</keyword>
<evidence type="ECO:0000256" key="4">
    <source>
        <dbReference type="ARBA" id="ARBA00023204"/>
    </source>
</evidence>
<evidence type="ECO:0000313" key="9">
    <source>
        <dbReference type="Proteomes" id="UP000035722"/>
    </source>
</evidence>
<dbReference type="InterPro" id="IPR043502">
    <property type="entry name" value="DNA/RNA_pol_sf"/>
</dbReference>
<comment type="function">
    <text evidence="6">Poorly processive, error-prone DNA polymerase involved in untargeted mutagenesis. Copies undamaged DNA at stalled replication forks, which arise in vivo from mismatched or misaligned primer ends. These misaligned primers can be extended by PolIV. Exhibits no 3'-5' exonuclease (proofreading) activity. May be involved in translesional synthesis, in conjunction with the beta clamp from PolIII.</text>
</comment>
<dbReference type="RefSeq" id="WP_200900864.1">
    <property type="nucleotide sequence ID" value="NZ_CAQI01000059.1"/>
</dbReference>
<dbReference type="GO" id="GO:0005829">
    <property type="term" value="C:cytosol"/>
    <property type="evidence" value="ECO:0007669"/>
    <property type="project" value="TreeGrafter"/>
</dbReference>
<feature type="domain" description="UmuC" evidence="7">
    <location>
        <begin position="13"/>
        <end position="198"/>
    </location>
</feature>
<accession>A0A024H8C9</accession>
<keyword evidence="4" id="KW-0234">DNA repair</keyword>
<dbReference type="InterPro" id="IPR025188">
    <property type="entry name" value="DUF4113"/>
</dbReference>
<dbReference type="SUPFAM" id="SSF56672">
    <property type="entry name" value="DNA/RNA polymerases"/>
    <property type="match status" value="1"/>
</dbReference>
<evidence type="ECO:0000259" key="7">
    <source>
        <dbReference type="PROSITE" id="PS50173"/>
    </source>
</evidence>
<keyword evidence="5" id="KW-0742">SOS response</keyword>
<evidence type="ECO:0000313" key="8">
    <source>
        <dbReference type="EMBL" id="CCQ48263.1"/>
    </source>
</evidence>
<dbReference type="CDD" id="cd01700">
    <property type="entry name" value="PolY_Pol_V_umuC"/>
    <property type="match status" value="1"/>
</dbReference>
<reference evidence="9" key="1">
    <citation type="journal article" date="2014" name="Genome Announc.">
        <title>Genome Sequence of Arthrobacter siccitolerans 4J27, a Xeroprotectant-Producing Desiccation-Tolerant Microorganism.</title>
        <authorList>
            <person name="Manzanera M."/>
            <person name="Santa-Cruz-Calvo L."/>
            <person name="Vilchez J.I."/>
            <person name="Garcia-Fontana C."/>
            <person name="Silva-Castro G.A."/>
            <person name="Calvo C."/>
            <person name="Gonzalez-Lopez J."/>
        </authorList>
    </citation>
    <scope>NUCLEOTIDE SEQUENCE [LARGE SCALE GENOMIC DNA]</scope>
    <source>
        <strain evidence="9">4J27</strain>
    </source>
</reference>
<sequence>MAKPALMRQMPEIAHVDVNCFYASAERVFDPSLEGKPLIVLSNNDGCAVTRSPEAKALGIQTGDPWSKLAPRAKEWGLIAKSSNYELYGDISARVMELLGRYSAWLEVYSIDEAFLGVKGTPEHLLELGRTIKAATARNVGVPVCVGIARTKTLAKLANKWAKHNPAFAGVCRWDSVPPEHQEALMARLPVIEIWGVATRITRRLNAMGIQSILDLQRADPVRIRERFSVVMMRTVLELQGTPCIPMEEARIGRDQLIFSRSFSTPITTAQDVRQVLSVYAQMASGRLAKHNQQAKVLTAFAGTSHFNAQQTSFPSVCIRLPMPTADPVILTKAAHALLPAIIEGTRYARAGIMVTDLRPSGNQKPLEPFENPHEERCIGPLLEGITRRYGRGSIGLGHAGIRGGPDWTMKRGMRSPRYTTHWDELPLVKAA</sequence>
<dbReference type="InterPro" id="IPR043128">
    <property type="entry name" value="Rev_trsase/Diguanyl_cyclase"/>
</dbReference>
<comment type="caution">
    <text evidence="8">The sequence shown here is derived from an EMBL/GenBank/DDBJ whole genome shotgun (WGS) entry which is preliminary data.</text>
</comment>
<keyword evidence="2" id="KW-0227">DNA damage</keyword>
<dbReference type="GO" id="GO:0042276">
    <property type="term" value="P:error-prone translesion synthesis"/>
    <property type="evidence" value="ECO:0007669"/>
    <property type="project" value="TreeGrafter"/>
</dbReference>
<comment type="similarity">
    <text evidence="1">Belongs to the DNA polymerase type-Y family.</text>
</comment>
<dbReference type="STRING" id="861266.ARTSIC4J27_4265"/>
<dbReference type="PANTHER" id="PTHR11076">
    <property type="entry name" value="DNA REPAIR POLYMERASE UMUC / TRANSFERASE FAMILY MEMBER"/>
    <property type="match status" value="1"/>
</dbReference>
<dbReference type="Gene3D" id="1.10.150.20">
    <property type="entry name" value="5' to 3' exonuclease, C-terminal subdomain"/>
    <property type="match status" value="1"/>
</dbReference>
<dbReference type="InterPro" id="IPR017961">
    <property type="entry name" value="DNA_pol_Y-fam_little_finger"/>
</dbReference>
<dbReference type="Pfam" id="PF11799">
    <property type="entry name" value="IMS_C"/>
    <property type="match status" value="1"/>
</dbReference>
<dbReference type="Gene3D" id="3.40.1170.60">
    <property type="match status" value="1"/>
</dbReference>
<dbReference type="Pfam" id="PF00817">
    <property type="entry name" value="IMS"/>
    <property type="match status" value="1"/>
</dbReference>
<evidence type="ECO:0000256" key="2">
    <source>
        <dbReference type="ARBA" id="ARBA00022763"/>
    </source>
</evidence>
<dbReference type="PANTHER" id="PTHR11076:SF34">
    <property type="entry name" value="PROTEIN UMUC"/>
    <property type="match status" value="1"/>
</dbReference>
<name>A0A024H8C9_9MICC</name>
<evidence type="ECO:0000256" key="1">
    <source>
        <dbReference type="ARBA" id="ARBA00010945"/>
    </source>
</evidence>
<protein>
    <submittedName>
        <fullName evidence="8">ImpB/mucB/samB family protein</fullName>
    </submittedName>
</protein>
<gene>
    <name evidence="8" type="primary">umuC</name>
    <name evidence="8" type="ORF">ARTSIC4J27_4265</name>
</gene>
<dbReference type="Proteomes" id="UP000035722">
    <property type="component" value="Unassembled WGS sequence"/>
</dbReference>
<evidence type="ECO:0000256" key="5">
    <source>
        <dbReference type="ARBA" id="ARBA00023236"/>
    </source>
</evidence>
<dbReference type="InterPro" id="IPR050116">
    <property type="entry name" value="DNA_polymerase-Y"/>
</dbReference>
<organism evidence="8 9">
    <name type="scientific">Pseudarthrobacter siccitolerans</name>
    <dbReference type="NCBI Taxonomy" id="861266"/>
    <lineage>
        <taxon>Bacteria</taxon>
        <taxon>Bacillati</taxon>
        <taxon>Actinomycetota</taxon>
        <taxon>Actinomycetes</taxon>
        <taxon>Micrococcales</taxon>
        <taxon>Micrococcaceae</taxon>
        <taxon>Pseudarthrobacter</taxon>
    </lineage>
</organism>
<dbReference type="GO" id="GO:0003887">
    <property type="term" value="F:DNA-directed DNA polymerase activity"/>
    <property type="evidence" value="ECO:0007669"/>
    <property type="project" value="TreeGrafter"/>
</dbReference>
<dbReference type="GO" id="GO:0006281">
    <property type="term" value="P:DNA repair"/>
    <property type="evidence" value="ECO:0007669"/>
    <property type="project" value="UniProtKB-KW"/>
</dbReference>
<dbReference type="InterPro" id="IPR001126">
    <property type="entry name" value="UmuC"/>
</dbReference>
<dbReference type="EMBL" id="CAQI01000059">
    <property type="protein sequence ID" value="CCQ48263.1"/>
    <property type="molecule type" value="Genomic_DNA"/>
</dbReference>
<dbReference type="PROSITE" id="PS50173">
    <property type="entry name" value="UMUC"/>
    <property type="match status" value="1"/>
</dbReference>
<dbReference type="GO" id="GO:0009432">
    <property type="term" value="P:SOS response"/>
    <property type="evidence" value="ECO:0007669"/>
    <property type="project" value="UniProtKB-KW"/>
</dbReference>
<dbReference type="AlphaFoldDB" id="A0A024H8C9"/>
<dbReference type="Pfam" id="PF13438">
    <property type="entry name" value="DUF4113"/>
    <property type="match status" value="1"/>
</dbReference>
<dbReference type="GO" id="GO:0003684">
    <property type="term" value="F:damaged DNA binding"/>
    <property type="evidence" value="ECO:0007669"/>
    <property type="project" value="InterPro"/>
</dbReference>
<keyword evidence="3" id="KW-0741">SOS mutagenesis</keyword>
<dbReference type="Gene3D" id="3.30.70.270">
    <property type="match status" value="1"/>
</dbReference>
<proteinExistence type="inferred from homology"/>
<evidence type="ECO:0000256" key="3">
    <source>
        <dbReference type="ARBA" id="ARBA00023199"/>
    </source>
</evidence>